<dbReference type="Pfam" id="PF03765">
    <property type="entry name" value="CRAL_TRIO_N"/>
    <property type="match status" value="1"/>
</dbReference>
<dbReference type="InterPro" id="IPR036865">
    <property type="entry name" value="CRAL-TRIO_dom_sf"/>
</dbReference>
<dbReference type="InterPro" id="IPR036273">
    <property type="entry name" value="CRAL/TRIO_N_dom_sf"/>
</dbReference>
<dbReference type="Proteomes" id="UP000789595">
    <property type="component" value="Unassembled WGS sequence"/>
</dbReference>
<dbReference type="SMART" id="SM00516">
    <property type="entry name" value="SEC14"/>
    <property type="match status" value="1"/>
</dbReference>
<organism evidence="2 3">
    <name type="scientific">Pelagomonas calceolata</name>
    <dbReference type="NCBI Taxonomy" id="35677"/>
    <lineage>
        <taxon>Eukaryota</taxon>
        <taxon>Sar</taxon>
        <taxon>Stramenopiles</taxon>
        <taxon>Ochrophyta</taxon>
        <taxon>Pelagophyceae</taxon>
        <taxon>Pelagomonadales</taxon>
        <taxon>Pelagomonadaceae</taxon>
        <taxon>Pelagomonas</taxon>
    </lineage>
</organism>
<evidence type="ECO:0000313" key="3">
    <source>
        <dbReference type="Proteomes" id="UP000789595"/>
    </source>
</evidence>
<keyword evidence="3" id="KW-1185">Reference proteome</keyword>
<dbReference type="OrthoDB" id="200168at2759"/>
<dbReference type="PANTHER" id="PTHR45824">
    <property type="entry name" value="GH16843P"/>
    <property type="match status" value="1"/>
</dbReference>
<dbReference type="SUPFAM" id="SSF46938">
    <property type="entry name" value="CRAL/TRIO N-terminal domain"/>
    <property type="match status" value="1"/>
</dbReference>
<protein>
    <recommendedName>
        <fullName evidence="1">CRAL-TRIO domain-containing protein</fullName>
    </recommendedName>
</protein>
<reference evidence="2" key="1">
    <citation type="submission" date="2021-11" db="EMBL/GenBank/DDBJ databases">
        <authorList>
            <consortium name="Genoscope - CEA"/>
            <person name="William W."/>
        </authorList>
    </citation>
    <scope>NUCLEOTIDE SEQUENCE</scope>
</reference>
<name>A0A8J2SNS6_9STRA</name>
<evidence type="ECO:0000313" key="2">
    <source>
        <dbReference type="EMBL" id="CAH0376663.1"/>
    </source>
</evidence>
<dbReference type="EMBL" id="CAKKNE010000005">
    <property type="protein sequence ID" value="CAH0376663.1"/>
    <property type="molecule type" value="Genomic_DNA"/>
</dbReference>
<dbReference type="SUPFAM" id="SSF52087">
    <property type="entry name" value="CRAL/TRIO domain"/>
    <property type="match status" value="1"/>
</dbReference>
<dbReference type="InterPro" id="IPR011074">
    <property type="entry name" value="CRAL/TRIO_N_dom"/>
</dbReference>
<dbReference type="SMART" id="SM01100">
    <property type="entry name" value="CRAL_TRIO_N"/>
    <property type="match status" value="1"/>
</dbReference>
<dbReference type="GO" id="GO:0008526">
    <property type="term" value="F:phosphatidylinositol transfer activity"/>
    <property type="evidence" value="ECO:0007669"/>
    <property type="project" value="TreeGrafter"/>
</dbReference>
<dbReference type="Gene3D" id="3.40.525.10">
    <property type="entry name" value="CRAL-TRIO lipid binding domain"/>
    <property type="match status" value="1"/>
</dbReference>
<dbReference type="AlphaFoldDB" id="A0A8J2SNS6"/>
<dbReference type="InterPro" id="IPR001251">
    <property type="entry name" value="CRAL-TRIO_dom"/>
</dbReference>
<feature type="domain" description="CRAL-TRIO" evidence="1">
    <location>
        <begin position="95"/>
        <end position="239"/>
    </location>
</feature>
<proteinExistence type="predicted"/>
<dbReference type="PANTHER" id="PTHR45824:SF29">
    <property type="entry name" value="GH16843P"/>
    <property type="match status" value="1"/>
</dbReference>
<dbReference type="CDD" id="cd00170">
    <property type="entry name" value="SEC14"/>
    <property type="match status" value="1"/>
</dbReference>
<dbReference type="PROSITE" id="PS50191">
    <property type="entry name" value="CRAL_TRIO"/>
    <property type="match status" value="1"/>
</dbReference>
<dbReference type="InterPro" id="IPR052578">
    <property type="entry name" value="PI_Transfer_CRAL-TRIO"/>
</dbReference>
<accession>A0A8J2SNS6</accession>
<sequence length="272" mass="30420">MAWGRSKAPKPDEATLISSLKDAVKDEPQDSSFVVDDACCKRYLRARNHDLTKATNMLRATLRWRAAYGTANIVRDKFPIIEKEAATGKTYVAPGRDKDGRATIIMRSKHENTNDHDGNVLHLVYQMERAVKACDAEEKWNIVIDFNGYAKNTPLKTSKAVLSTMQDHYPERLNKAFLVDAPWLFLGAFKLISPFIDPVTRKKIVFVKGSAEKRAAVLLEHYELDQLEKAVGGASDYVYDAEAYLADDRAAYEAAKPERVASLEEVPVVVAA</sequence>
<comment type="caution">
    <text evidence="2">The sequence shown here is derived from an EMBL/GenBank/DDBJ whole genome shotgun (WGS) entry which is preliminary data.</text>
</comment>
<gene>
    <name evidence="2" type="ORF">PECAL_5P12690</name>
</gene>
<evidence type="ECO:0000259" key="1">
    <source>
        <dbReference type="PROSITE" id="PS50191"/>
    </source>
</evidence>
<dbReference type="Pfam" id="PF00650">
    <property type="entry name" value="CRAL_TRIO"/>
    <property type="match status" value="1"/>
</dbReference>